<feature type="chain" id="PRO_5046079091" evidence="1">
    <location>
        <begin position="36"/>
        <end position="224"/>
    </location>
</feature>
<organism evidence="2 3">
    <name type="scientific">Mucilaginibacter terrae</name>
    <dbReference type="NCBI Taxonomy" id="1955052"/>
    <lineage>
        <taxon>Bacteria</taxon>
        <taxon>Pseudomonadati</taxon>
        <taxon>Bacteroidota</taxon>
        <taxon>Sphingobacteriia</taxon>
        <taxon>Sphingobacteriales</taxon>
        <taxon>Sphingobacteriaceae</taxon>
        <taxon>Mucilaginibacter</taxon>
    </lineage>
</organism>
<proteinExistence type="predicted"/>
<comment type="caution">
    <text evidence="2">The sequence shown here is derived from an EMBL/GenBank/DDBJ whole genome shotgun (WGS) entry which is preliminary data.</text>
</comment>
<keyword evidence="3" id="KW-1185">Reference proteome</keyword>
<name>A0ABU3H183_9SPHI</name>
<gene>
    <name evidence="2" type="ORF">QE417_004728</name>
</gene>
<feature type="signal peptide" evidence="1">
    <location>
        <begin position="1"/>
        <end position="35"/>
    </location>
</feature>
<dbReference type="Proteomes" id="UP001258315">
    <property type="component" value="Unassembled WGS sequence"/>
</dbReference>
<evidence type="ECO:0000313" key="2">
    <source>
        <dbReference type="EMBL" id="MDT3405656.1"/>
    </source>
</evidence>
<evidence type="ECO:0000313" key="3">
    <source>
        <dbReference type="Proteomes" id="UP001258315"/>
    </source>
</evidence>
<evidence type="ECO:0000256" key="1">
    <source>
        <dbReference type="SAM" id="SignalP"/>
    </source>
</evidence>
<protein>
    <submittedName>
        <fullName evidence="2">Uncharacterized protein</fullName>
    </submittedName>
</protein>
<keyword evidence="1" id="KW-0732">Signal</keyword>
<sequence>MLQKYNLKRANKMSKYFPISIICLLVFLYSASAQTQSTNNKNKSKYDAFTDLDNWKKSDDDCIQVNNYSVKDRLSKYPFNKASKILAVSYHSNSSVTHLEKSIKSFSTYGLHVKEGVLDCATLVEIKLLNKYQINKLTNIIYNITYGNAPIHTEDHMSCFMPRNALIFIGNKGKVFDYLEICFECLNTESLSNRITIGTVCNQKYQMLKRFFIGLGIKTGTIYE</sequence>
<dbReference type="EMBL" id="JAVLVU010000001">
    <property type="protein sequence ID" value="MDT3405656.1"/>
    <property type="molecule type" value="Genomic_DNA"/>
</dbReference>
<accession>A0ABU3H183</accession>
<reference evidence="3" key="1">
    <citation type="submission" date="2023-07" db="EMBL/GenBank/DDBJ databases">
        <title>Functional and genomic diversity of the sorghum phyllosphere microbiome.</title>
        <authorList>
            <person name="Shade A."/>
        </authorList>
    </citation>
    <scope>NUCLEOTIDE SEQUENCE [LARGE SCALE GENOMIC DNA]</scope>
    <source>
        <strain evidence="3">SORGH_AS_0422</strain>
    </source>
</reference>